<organism evidence="1 2">
    <name type="scientific">Motilimonas pumila</name>
    <dbReference type="NCBI Taxonomy" id="2303987"/>
    <lineage>
        <taxon>Bacteria</taxon>
        <taxon>Pseudomonadati</taxon>
        <taxon>Pseudomonadota</taxon>
        <taxon>Gammaproteobacteria</taxon>
        <taxon>Alteromonadales</taxon>
        <taxon>Alteromonadales genera incertae sedis</taxon>
        <taxon>Motilimonas</taxon>
    </lineage>
</organism>
<dbReference type="Pfam" id="PF13669">
    <property type="entry name" value="Glyoxalase_4"/>
    <property type="match status" value="1"/>
</dbReference>
<comment type="caution">
    <text evidence="1">The sequence shown here is derived from an EMBL/GenBank/DDBJ whole genome shotgun (WGS) entry which is preliminary data.</text>
</comment>
<dbReference type="AlphaFoldDB" id="A0A418YGP8"/>
<protein>
    <recommendedName>
        <fullName evidence="3">VOC domain-containing protein</fullName>
    </recommendedName>
</protein>
<dbReference type="EMBL" id="QZCH01000005">
    <property type="protein sequence ID" value="RJG49010.1"/>
    <property type="molecule type" value="Genomic_DNA"/>
</dbReference>
<dbReference type="Proteomes" id="UP000283255">
    <property type="component" value="Unassembled WGS sequence"/>
</dbReference>
<proteinExistence type="predicted"/>
<dbReference type="Gene3D" id="3.10.180.10">
    <property type="entry name" value="2,3-Dihydroxybiphenyl 1,2-Dioxygenase, domain 1"/>
    <property type="match status" value="1"/>
</dbReference>
<dbReference type="InterPro" id="IPR029068">
    <property type="entry name" value="Glyas_Bleomycin-R_OHBP_Dase"/>
</dbReference>
<dbReference type="SUPFAM" id="SSF54593">
    <property type="entry name" value="Glyoxalase/Bleomycin resistance protein/Dihydroxybiphenyl dioxygenase"/>
    <property type="match status" value="1"/>
</dbReference>
<name>A0A418YGP8_9GAMM</name>
<dbReference type="OrthoDB" id="332982at2"/>
<evidence type="ECO:0008006" key="3">
    <source>
        <dbReference type="Google" id="ProtNLM"/>
    </source>
</evidence>
<dbReference type="RefSeq" id="WP_119909941.1">
    <property type="nucleotide sequence ID" value="NZ_QZCH01000005.1"/>
</dbReference>
<reference evidence="1 2" key="2">
    <citation type="submission" date="2019-01" db="EMBL/GenBank/DDBJ databases">
        <title>Motilimonas pumilus sp. nov., isolated from the gut of sea cucumber (Apostichopus japonicus).</title>
        <authorList>
            <person name="Wang F.-Q."/>
            <person name="Ren L.-H."/>
            <person name="Lin Y.-W."/>
            <person name="Sun G.-H."/>
            <person name="Du Z.-J."/>
            <person name="Zhao J.-X."/>
            <person name="Liu X.-J."/>
            <person name="Liu L.-J."/>
        </authorList>
    </citation>
    <scope>NUCLEOTIDE SEQUENCE [LARGE SCALE GENOMIC DNA]</scope>
    <source>
        <strain evidence="1 2">PLHSC7-2</strain>
    </source>
</reference>
<evidence type="ECO:0000313" key="2">
    <source>
        <dbReference type="Proteomes" id="UP000283255"/>
    </source>
</evidence>
<sequence>MNKFGLSFHHLGLATKHEKMAILFLEGSGYQVSESIFDPLQNVNLIMASHSEQPSVEIVYAGEKTGPLTDILQTQESLIYHTCFETLDYQASLAQMKQAGLRVLMVSEPKPAVLFDGQLVSFHMVRGVGLVELLHHV</sequence>
<gene>
    <name evidence="1" type="ORF">D1Z90_06475</name>
</gene>
<evidence type="ECO:0000313" key="1">
    <source>
        <dbReference type="EMBL" id="RJG49010.1"/>
    </source>
</evidence>
<keyword evidence="2" id="KW-1185">Reference proteome</keyword>
<reference evidence="1 2" key="1">
    <citation type="submission" date="2018-09" db="EMBL/GenBank/DDBJ databases">
        <authorList>
            <person name="Wang F."/>
        </authorList>
    </citation>
    <scope>NUCLEOTIDE SEQUENCE [LARGE SCALE GENOMIC DNA]</scope>
    <source>
        <strain evidence="1 2">PLHSC7-2</strain>
    </source>
</reference>
<accession>A0A418YGP8</accession>